<evidence type="ECO:0000256" key="1">
    <source>
        <dbReference type="SAM" id="MobiDB-lite"/>
    </source>
</evidence>
<dbReference type="EMBL" id="JADWYS010000001">
    <property type="protein sequence ID" value="MBG9389023.1"/>
    <property type="molecule type" value="Genomic_DNA"/>
</dbReference>
<feature type="region of interest" description="Disordered" evidence="1">
    <location>
        <begin position="90"/>
        <end position="151"/>
    </location>
</feature>
<sequence length="151" mass="15981">MKVHHTPAHWVLVALTLAALLLVLRDAHGQGGSAAVFEGRPAQAGANGGLGAQAGMPQGGIGVQGTDAAQRSLRLGKPTGLDEMRQAKREGLDMVEAADKDTSIRKDIAPARDRSVAKEERSSTKKVAKSAKKTWRQARHGTMQIDATAER</sequence>
<accession>A0A931H5P5</accession>
<proteinExistence type="predicted"/>
<protein>
    <submittedName>
        <fullName evidence="2">Uncharacterized protein</fullName>
    </submittedName>
</protein>
<evidence type="ECO:0000313" key="3">
    <source>
        <dbReference type="Proteomes" id="UP000651050"/>
    </source>
</evidence>
<feature type="compositionally biased region" description="Basic residues" evidence="1">
    <location>
        <begin position="124"/>
        <end position="139"/>
    </location>
</feature>
<organism evidence="2 3">
    <name type="scientific">Caenimonas aquaedulcis</name>
    <dbReference type="NCBI Taxonomy" id="2793270"/>
    <lineage>
        <taxon>Bacteria</taxon>
        <taxon>Pseudomonadati</taxon>
        <taxon>Pseudomonadota</taxon>
        <taxon>Betaproteobacteria</taxon>
        <taxon>Burkholderiales</taxon>
        <taxon>Comamonadaceae</taxon>
        <taxon>Caenimonas</taxon>
    </lineage>
</organism>
<gene>
    <name evidence="2" type="ORF">I5803_13390</name>
</gene>
<keyword evidence="3" id="KW-1185">Reference proteome</keyword>
<name>A0A931H5P5_9BURK</name>
<reference evidence="2" key="1">
    <citation type="submission" date="2020-11" db="EMBL/GenBank/DDBJ databases">
        <title>Bacterial whole genome sequence for Caenimonas sp. DR4.4.</title>
        <authorList>
            <person name="Le V."/>
            <person name="Ko S.-R."/>
            <person name="Ahn C.-Y."/>
            <person name="Oh H.-M."/>
        </authorList>
    </citation>
    <scope>NUCLEOTIDE SEQUENCE</scope>
    <source>
        <strain evidence="2">DR4.4</strain>
    </source>
</reference>
<dbReference type="AlphaFoldDB" id="A0A931H5P5"/>
<feature type="region of interest" description="Disordered" evidence="1">
    <location>
        <begin position="48"/>
        <end position="67"/>
    </location>
</feature>
<feature type="compositionally biased region" description="Gly residues" evidence="1">
    <location>
        <begin position="48"/>
        <end position="63"/>
    </location>
</feature>
<dbReference type="RefSeq" id="WP_196986840.1">
    <property type="nucleotide sequence ID" value="NZ_JADWYS010000001.1"/>
</dbReference>
<comment type="caution">
    <text evidence="2">The sequence shown here is derived from an EMBL/GenBank/DDBJ whole genome shotgun (WGS) entry which is preliminary data.</text>
</comment>
<evidence type="ECO:0000313" key="2">
    <source>
        <dbReference type="EMBL" id="MBG9389023.1"/>
    </source>
</evidence>
<dbReference type="Proteomes" id="UP000651050">
    <property type="component" value="Unassembled WGS sequence"/>
</dbReference>
<feature type="compositionally biased region" description="Basic and acidic residues" evidence="1">
    <location>
        <begin position="90"/>
        <end position="123"/>
    </location>
</feature>